<proteinExistence type="predicted"/>
<evidence type="ECO:0000313" key="2">
    <source>
        <dbReference type="EMBL" id="RHZ86930.1"/>
    </source>
</evidence>
<dbReference type="EMBL" id="PQFF01000040">
    <property type="protein sequence ID" value="RHZ86930.1"/>
    <property type="molecule type" value="Genomic_DNA"/>
</dbReference>
<gene>
    <name evidence="2" type="ORF">Glove_42g20</name>
</gene>
<evidence type="ECO:0000313" key="3">
    <source>
        <dbReference type="Proteomes" id="UP000266861"/>
    </source>
</evidence>
<feature type="compositionally biased region" description="Basic residues" evidence="1">
    <location>
        <begin position="134"/>
        <end position="151"/>
    </location>
</feature>
<comment type="caution">
    <text evidence="2">The sequence shown here is derived from an EMBL/GenBank/DDBJ whole genome shotgun (WGS) entry which is preliminary data.</text>
</comment>
<dbReference type="Proteomes" id="UP000266861">
    <property type="component" value="Unassembled WGS sequence"/>
</dbReference>
<reference evidence="2 3" key="1">
    <citation type="submission" date="2018-08" db="EMBL/GenBank/DDBJ databases">
        <title>Genome and evolution of the arbuscular mycorrhizal fungus Diversispora epigaea (formerly Glomus versiforme) and its bacterial endosymbionts.</title>
        <authorList>
            <person name="Sun X."/>
            <person name="Fei Z."/>
            <person name="Harrison M."/>
        </authorList>
    </citation>
    <scope>NUCLEOTIDE SEQUENCE [LARGE SCALE GENOMIC DNA]</scope>
    <source>
        <strain evidence="2 3">IT104</strain>
    </source>
</reference>
<sequence length="296" mass="33220">MISKFLSLERNFRSVEEKGLKEKHLPLQIGWNLSVETIDAFFERHETPGYKFDIDSKGNVFIVEMEGNEHTSVVGLLIHFFTVPNGGIGRNAPIKFGVNSAHYRPRGGENLSSSDLAIRPNLNIIPPTPAPAPPRHRFGRTIRPRPPRRHREIPPVDRGGRPHARIMCEIAVSQSYDDLKAKCERWMLQAMLWSRQAVPTPRQVAVARQPGVFVEEWDFGTRGYHNGLSTACAGPGLPNYQINIPVQNVFWNPPIVRGVPNVAGYVPVVPAGVTVLNFVIDLYDIQQEALENQNNN</sequence>
<feature type="region of interest" description="Disordered" evidence="1">
    <location>
        <begin position="124"/>
        <end position="159"/>
    </location>
</feature>
<accession>A0A397JR13</accession>
<name>A0A397JR13_9GLOM</name>
<evidence type="ECO:0000256" key="1">
    <source>
        <dbReference type="SAM" id="MobiDB-lite"/>
    </source>
</evidence>
<dbReference type="AlphaFoldDB" id="A0A397JR13"/>
<evidence type="ECO:0008006" key="4">
    <source>
        <dbReference type="Google" id="ProtNLM"/>
    </source>
</evidence>
<dbReference type="OrthoDB" id="2429061at2759"/>
<keyword evidence="3" id="KW-1185">Reference proteome</keyword>
<organism evidence="2 3">
    <name type="scientific">Diversispora epigaea</name>
    <dbReference type="NCBI Taxonomy" id="1348612"/>
    <lineage>
        <taxon>Eukaryota</taxon>
        <taxon>Fungi</taxon>
        <taxon>Fungi incertae sedis</taxon>
        <taxon>Mucoromycota</taxon>
        <taxon>Glomeromycotina</taxon>
        <taxon>Glomeromycetes</taxon>
        <taxon>Diversisporales</taxon>
        <taxon>Diversisporaceae</taxon>
        <taxon>Diversispora</taxon>
    </lineage>
</organism>
<protein>
    <recommendedName>
        <fullName evidence="4">Restriction endonuclease domain-containing protein</fullName>
    </recommendedName>
</protein>